<dbReference type="GO" id="GO:0035965">
    <property type="term" value="P:cardiolipin acyl-chain remodeling"/>
    <property type="evidence" value="ECO:0007669"/>
    <property type="project" value="TreeGrafter"/>
</dbReference>
<comment type="subcellular location">
    <subcellularLocation>
        <location evidence="1">Mitochondrion inner membrane</location>
        <topology evidence="1">Peripheral membrane protein</topology>
        <orientation evidence="1">Intermembrane side</orientation>
    </subcellularLocation>
    <subcellularLocation>
        <location evidence="10">Mitochondrion outer membrane</location>
        <topology evidence="10">Peripheral membrane protein</topology>
        <orientation evidence="10">Intermembrane side</orientation>
    </subcellularLocation>
</comment>
<dbReference type="GO" id="GO:0007007">
    <property type="term" value="P:inner mitochondrial membrane organization"/>
    <property type="evidence" value="ECO:0007669"/>
    <property type="project" value="TreeGrafter"/>
</dbReference>
<keyword evidence="16" id="KW-1185">Reference proteome</keyword>
<comment type="similarity">
    <text evidence="2 13">Belongs to the taffazin family.</text>
</comment>
<comment type="catalytic activity">
    <reaction evidence="11">
        <text>1'-[1,2-diacyl-sn-glycero-3-phospho],3'-[1-acyl-sn-glycero-3-phospho]-glycerol + a 1,2-diacyl-sn-glycero-3-phosphocholine = a cardiolipin + a 1-acyl-sn-glycero-3-phosphocholine</text>
        <dbReference type="Rhea" id="RHEA:33731"/>
        <dbReference type="ChEBI" id="CHEBI:57643"/>
        <dbReference type="ChEBI" id="CHEBI:58168"/>
        <dbReference type="ChEBI" id="CHEBI:62237"/>
        <dbReference type="ChEBI" id="CHEBI:64743"/>
    </reaction>
    <physiologicalReaction direction="left-to-right" evidence="11">
        <dbReference type="Rhea" id="RHEA:33732"/>
    </physiologicalReaction>
    <physiologicalReaction direction="right-to-left" evidence="11">
        <dbReference type="Rhea" id="RHEA:33733"/>
    </physiologicalReaction>
</comment>
<feature type="domain" description="Phospholipid/glycerol acyltransferase" evidence="14">
    <location>
        <begin position="79"/>
        <end position="204"/>
    </location>
</feature>
<evidence type="ECO:0000256" key="5">
    <source>
        <dbReference type="ARBA" id="ARBA00022792"/>
    </source>
</evidence>
<evidence type="ECO:0000256" key="2">
    <source>
        <dbReference type="ARBA" id="ARBA00010524"/>
    </source>
</evidence>
<proteinExistence type="inferred from homology"/>
<keyword evidence="4" id="KW-1000">Mitochondrion outer membrane</keyword>
<dbReference type="EMBL" id="JBAMIC010000010">
    <property type="protein sequence ID" value="KAK7101824.1"/>
    <property type="molecule type" value="Genomic_DNA"/>
</dbReference>
<accession>A0AAN9GBS2</accession>
<dbReference type="GO" id="GO:0005743">
    <property type="term" value="C:mitochondrial inner membrane"/>
    <property type="evidence" value="ECO:0007669"/>
    <property type="project" value="UniProtKB-SubCell"/>
</dbReference>
<keyword evidence="3" id="KW-0808">Transferase</keyword>
<evidence type="ECO:0000256" key="12">
    <source>
        <dbReference type="ARBA" id="ARBA00049543"/>
    </source>
</evidence>
<dbReference type="InterPro" id="IPR000872">
    <property type="entry name" value="Tafazzin"/>
</dbReference>
<name>A0AAN9GBS2_9CAEN</name>
<evidence type="ECO:0000256" key="9">
    <source>
        <dbReference type="ARBA" id="ARBA00023315"/>
    </source>
</evidence>
<protein>
    <recommendedName>
        <fullName evidence="13">Tafazzin family protein</fullName>
    </recommendedName>
</protein>
<evidence type="ECO:0000256" key="1">
    <source>
        <dbReference type="ARBA" id="ARBA00004137"/>
    </source>
</evidence>
<dbReference type="PANTHER" id="PTHR12497:SF0">
    <property type="entry name" value="TAFAZZIN"/>
    <property type="match status" value="1"/>
</dbReference>
<evidence type="ECO:0000313" key="16">
    <source>
        <dbReference type="Proteomes" id="UP001374579"/>
    </source>
</evidence>
<reference evidence="15 16" key="1">
    <citation type="submission" date="2024-02" db="EMBL/GenBank/DDBJ databases">
        <title>Chromosome-scale genome assembly of the rough periwinkle Littorina saxatilis.</title>
        <authorList>
            <person name="De Jode A."/>
            <person name="Faria R."/>
            <person name="Formenti G."/>
            <person name="Sims Y."/>
            <person name="Smith T.P."/>
            <person name="Tracey A."/>
            <person name="Wood J.M.D."/>
            <person name="Zagrodzka Z.B."/>
            <person name="Johannesson K."/>
            <person name="Butlin R.K."/>
            <person name="Leder E.H."/>
        </authorList>
    </citation>
    <scope>NUCLEOTIDE SEQUENCE [LARGE SCALE GENOMIC DNA]</scope>
    <source>
        <strain evidence="15">Snail1</strain>
        <tissue evidence="15">Muscle</tissue>
    </source>
</reference>
<organism evidence="15 16">
    <name type="scientific">Littorina saxatilis</name>
    <dbReference type="NCBI Taxonomy" id="31220"/>
    <lineage>
        <taxon>Eukaryota</taxon>
        <taxon>Metazoa</taxon>
        <taxon>Spiralia</taxon>
        <taxon>Lophotrochozoa</taxon>
        <taxon>Mollusca</taxon>
        <taxon>Gastropoda</taxon>
        <taxon>Caenogastropoda</taxon>
        <taxon>Littorinimorpha</taxon>
        <taxon>Littorinoidea</taxon>
        <taxon>Littorinidae</taxon>
        <taxon>Littorina</taxon>
    </lineage>
</organism>
<keyword evidence="8" id="KW-0472">Membrane</keyword>
<comment type="caution">
    <text evidence="15">The sequence shown here is derived from an EMBL/GenBank/DDBJ whole genome shotgun (WGS) entry which is preliminary data.</text>
</comment>
<keyword evidence="9" id="KW-0012">Acyltransferase</keyword>
<dbReference type="PANTHER" id="PTHR12497">
    <property type="entry name" value="TAZ PROTEIN TAFAZZIN"/>
    <property type="match status" value="1"/>
</dbReference>
<dbReference type="Pfam" id="PF01553">
    <property type="entry name" value="Acyltransferase"/>
    <property type="match status" value="1"/>
</dbReference>
<keyword evidence="6" id="KW-0443">Lipid metabolism</keyword>
<evidence type="ECO:0000256" key="11">
    <source>
        <dbReference type="ARBA" id="ARBA00047906"/>
    </source>
</evidence>
<evidence type="ECO:0000256" key="6">
    <source>
        <dbReference type="ARBA" id="ARBA00023098"/>
    </source>
</evidence>
<gene>
    <name evidence="15" type="ORF">V1264_020148</name>
</gene>
<keyword evidence="7" id="KW-0496">Mitochondrion</keyword>
<dbReference type="Proteomes" id="UP001374579">
    <property type="component" value="Unassembled WGS sequence"/>
</dbReference>
<evidence type="ECO:0000256" key="4">
    <source>
        <dbReference type="ARBA" id="ARBA00022787"/>
    </source>
</evidence>
<dbReference type="GO" id="GO:0005741">
    <property type="term" value="C:mitochondrial outer membrane"/>
    <property type="evidence" value="ECO:0007669"/>
    <property type="project" value="UniProtKB-SubCell"/>
</dbReference>
<dbReference type="PRINTS" id="PR00979">
    <property type="entry name" value="TAFAZZIN"/>
</dbReference>
<keyword evidence="5" id="KW-0999">Mitochondrion inner membrane</keyword>
<dbReference type="CDD" id="cd07989">
    <property type="entry name" value="LPLAT_AGPAT-like"/>
    <property type="match status" value="1"/>
</dbReference>
<evidence type="ECO:0000256" key="10">
    <source>
        <dbReference type="ARBA" id="ARBA00024323"/>
    </source>
</evidence>
<evidence type="ECO:0000256" key="13">
    <source>
        <dbReference type="RuleBase" id="RU365062"/>
    </source>
</evidence>
<evidence type="ECO:0000259" key="14">
    <source>
        <dbReference type="SMART" id="SM00563"/>
    </source>
</evidence>
<evidence type="ECO:0000256" key="8">
    <source>
        <dbReference type="ARBA" id="ARBA00023136"/>
    </source>
</evidence>
<evidence type="ECO:0000256" key="3">
    <source>
        <dbReference type="ARBA" id="ARBA00022679"/>
    </source>
</evidence>
<comment type="catalytic activity">
    <reaction evidence="12">
        <text>1,2-di-(9Z-octadecenoyl)-sn-glycero-3-phosphocholine + 1-hexadecanoyl-sn-glycero-3-phosphocholine = 1-hexadecanoyl-2-(9Z-octadecenoyl)-sn-glycero-3-phosphocholine + 1-(9Z-octadecenoyl)-sn-glycero-3-phosphocholine</text>
        <dbReference type="Rhea" id="RHEA:43816"/>
        <dbReference type="ChEBI" id="CHEBI:28610"/>
        <dbReference type="ChEBI" id="CHEBI:72998"/>
        <dbReference type="ChEBI" id="CHEBI:73001"/>
        <dbReference type="ChEBI" id="CHEBI:74669"/>
    </reaction>
    <physiologicalReaction direction="left-to-right" evidence="12">
        <dbReference type="Rhea" id="RHEA:43817"/>
    </physiologicalReaction>
    <physiologicalReaction direction="right-to-left" evidence="12">
        <dbReference type="Rhea" id="RHEA:43818"/>
    </physiologicalReaction>
</comment>
<dbReference type="AlphaFoldDB" id="A0AAN9GBS2"/>
<dbReference type="GO" id="GO:0047184">
    <property type="term" value="F:1-acylglycerophosphocholine O-acyltransferase activity"/>
    <property type="evidence" value="ECO:0007669"/>
    <property type="project" value="TreeGrafter"/>
</dbReference>
<dbReference type="SUPFAM" id="SSF69593">
    <property type="entry name" value="Glycerol-3-phosphate (1)-acyltransferase"/>
    <property type="match status" value="1"/>
</dbReference>
<dbReference type="InterPro" id="IPR002123">
    <property type="entry name" value="Plipid/glycerol_acylTrfase"/>
</dbReference>
<sequence>MKYQLDKMSKLPTPQVYPDSWLFPSIYRTPLKWKISSRLVMAAVGACSKIWIEWLNKTKVHNEKTLTEAVESRPAERGLVTISNHSCCIDDPLMWGVLKMSSLLSNSSMRWTPTAEDICFTKQLHAWFFSMGQCVPVRRGCGVYQKSMDFLLDKLNYGQWVHFFPEGKVNLADDKLLRFKWGVGRLIAECKISPIVLPIVHIGMENVLPNKTPYIPQIRKNVTLLVGNPMDFAKDIELLKSLKKSPRDIRKHITDRLQEELRILHEKATHIHSALSR</sequence>
<evidence type="ECO:0000256" key="7">
    <source>
        <dbReference type="ARBA" id="ARBA00023128"/>
    </source>
</evidence>
<dbReference type="SMART" id="SM00563">
    <property type="entry name" value="PlsC"/>
    <property type="match status" value="1"/>
</dbReference>
<evidence type="ECO:0000313" key="15">
    <source>
        <dbReference type="EMBL" id="KAK7101824.1"/>
    </source>
</evidence>